<keyword evidence="2" id="KW-1185">Reference proteome</keyword>
<dbReference type="EMBL" id="LR026964">
    <property type="protein sequence ID" value="VBB71389.1"/>
    <property type="molecule type" value="Genomic_DNA"/>
</dbReference>
<evidence type="ECO:0000313" key="1">
    <source>
        <dbReference type="EMBL" id="VBB71389.1"/>
    </source>
</evidence>
<evidence type="ECO:0000313" key="2">
    <source>
        <dbReference type="Proteomes" id="UP000280685"/>
    </source>
</evidence>
<name>A0ABY6RT54_PODCO</name>
<reference evidence="1" key="1">
    <citation type="submission" date="2018-02" db="EMBL/GenBank/DDBJ databases">
        <authorList>
            <person name="Silar P."/>
        </authorList>
    </citation>
    <scope>NUCLEOTIDE SEQUENCE [LARGE SCALE GENOMIC DNA]</scope>
    <source>
        <strain evidence="1">T</strain>
    </source>
</reference>
<evidence type="ECO:0008006" key="3">
    <source>
        <dbReference type="Google" id="ProtNLM"/>
    </source>
</evidence>
<gene>
    <name evidence="1" type="ORF">PODCO_100090</name>
</gene>
<dbReference type="Proteomes" id="UP000280685">
    <property type="component" value="Chromosome 1"/>
</dbReference>
<dbReference type="InterPro" id="IPR019268">
    <property type="entry name" value="DUF2278"/>
</dbReference>
<dbReference type="Pfam" id="PF10042">
    <property type="entry name" value="DUF2278"/>
    <property type="match status" value="1"/>
</dbReference>
<protein>
    <recommendedName>
        <fullName evidence="3">LTD domain-containing protein</fullName>
    </recommendedName>
</protein>
<proteinExistence type="predicted"/>
<organism evidence="1 2">
    <name type="scientific">Podospora comata</name>
    <dbReference type="NCBI Taxonomy" id="48703"/>
    <lineage>
        <taxon>Eukaryota</taxon>
        <taxon>Fungi</taxon>
        <taxon>Dikarya</taxon>
        <taxon>Ascomycota</taxon>
        <taxon>Pezizomycotina</taxon>
        <taxon>Sordariomycetes</taxon>
        <taxon>Sordariomycetidae</taxon>
        <taxon>Sordariales</taxon>
        <taxon>Podosporaceae</taxon>
        <taxon>Podospora</taxon>
    </lineage>
</organism>
<accession>A0ABY6RT54</accession>
<sequence length="431" mass="47037">MRRRCLPIQFGGRLSPSRHAHVIVPCDLHDSQKKEVYKGGSCALALTGWDSAHPLPSPASRSSRHKVSPRPAKFEPIAIFLTYHPKMPLKSYGIWKGTPTKWDGTAKPGHGHITFSDTTSTRLDAAVNIESKSSDSRLVYWVIRDLQPVSATFTHSLQTLPRGFHPQKGTLETGSLGLDFLRLNFFRPQDGILLSHNTPGTSHNILDYLNPILNQAVVQKADIYLFGEPYNDKTGIHDIHMNQGNSGQWKKDNGIFQDGGIILAFPDGHWEGIFLAFAVQTYKTDEQGMPVGDTFAKLLGGGKQPGEGDEEEPEPIVGDGIKIEAALVNPHGPDQKPTRGDGETVYLLNRSVTTVDLEGWRIENGSGQSHVLKGVSLAVQSKKGVAVPGVALGNKGGVIALKDNGGKLVHQVKYSRAQAQREGALVYFLQK</sequence>